<organism evidence="1 2">
    <name type="scientific">Granulicella aggregans</name>
    <dbReference type="NCBI Taxonomy" id="474949"/>
    <lineage>
        <taxon>Bacteria</taxon>
        <taxon>Pseudomonadati</taxon>
        <taxon>Acidobacteriota</taxon>
        <taxon>Terriglobia</taxon>
        <taxon>Terriglobales</taxon>
        <taxon>Acidobacteriaceae</taxon>
        <taxon>Granulicella</taxon>
    </lineage>
</organism>
<dbReference type="AlphaFoldDB" id="A0A7W8E249"/>
<sequence>MADLTTLVGLELTSVEFIQDHLILHFGEPVGGPAVTFFTWPDVFREEGSYAFGEPEYRNMLCGVLTEDVTNATLEEGEAIEIEFESGIIIRASLREEDVEVPVAGQFSFADEFWEF</sequence>
<proteinExistence type="predicted"/>
<evidence type="ECO:0000313" key="2">
    <source>
        <dbReference type="Proteomes" id="UP000540989"/>
    </source>
</evidence>
<protein>
    <submittedName>
        <fullName evidence="1">Uncharacterized protein</fullName>
    </submittedName>
</protein>
<name>A0A7W8E249_9BACT</name>
<comment type="caution">
    <text evidence="1">The sequence shown here is derived from an EMBL/GenBank/DDBJ whole genome shotgun (WGS) entry which is preliminary data.</text>
</comment>
<keyword evidence="2" id="KW-1185">Reference proteome</keyword>
<evidence type="ECO:0000313" key="1">
    <source>
        <dbReference type="EMBL" id="MBB5056523.1"/>
    </source>
</evidence>
<gene>
    <name evidence="1" type="ORF">HDF16_001208</name>
</gene>
<dbReference type="EMBL" id="JACHIP010000002">
    <property type="protein sequence ID" value="MBB5056523.1"/>
    <property type="molecule type" value="Genomic_DNA"/>
</dbReference>
<accession>A0A7W8E249</accession>
<dbReference type="Proteomes" id="UP000540989">
    <property type="component" value="Unassembled WGS sequence"/>
</dbReference>
<reference evidence="1 2" key="1">
    <citation type="submission" date="2020-08" db="EMBL/GenBank/DDBJ databases">
        <title>Genomic Encyclopedia of Type Strains, Phase IV (KMG-V): Genome sequencing to study the core and pangenomes of soil and plant-associated prokaryotes.</title>
        <authorList>
            <person name="Whitman W."/>
        </authorList>
    </citation>
    <scope>NUCLEOTIDE SEQUENCE [LARGE SCALE GENOMIC DNA]</scope>
    <source>
        <strain evidence="1 2">M8UP14</strain>
    </source>
</reference>
<dbReference type="RefSeq" id="WP_184214507.1">
    <property type="nucleotide sequence ID" value="NZ_JACHIP010000002.1"/>
</dbReference>